<evidence type="ECO:0000256" key="1">
    <source>
        <dbReference type="SAM" id="Coils"/>
    </source>
</evidence>
<evidence type="ECO:0000313" key="2">
    <source>
        <dbReference type="EMBL" id="QHT85297.1"/>
    </source>
</evidence>
<name>A0A6C0HYS0_9ZZZZ</name>
<keyword evidence="1" id="KW-0175">Coiled coil</keyword>
<protein>
    <submittedName>
        <fullName evidence="2">Uncharacterized protein</fullName>
    </submittedName>
</protein>
<reference evidence="2" key="1">
    <citation type="journal article" date="2020" name="Nature">
        <title>Giant virus diversity and host interactions through global metagenomics.</title>
        <authorList>
            <person name="Schulz F."/>
            <person name="Roux S."/>
            <person name="Paez-Espino D."/>
            <person name="Jungbluth S."/>
            <person name="Walsh D.A."/>
            <person name="Denef V.J."/>
            <person name="McMahon K.D."/>
            <person name="Konstantinidis K.T."/>
            <person name="Eloe-Fadrosh E.A."/>
            <person name="Kyrpides N.C."/>
            <person name="Woyke T."/>
        </authorList>
    </citation>
    <scope>NUCLEOTIDE SEQUENCE</scope>
    <source>
        <strain evidence="2">GVMAG-M-3300023184-17</strain>
    </source>
</reference>
<organism evidence="2">
    <name type="scientific">viral metagenome</name>
    <dbReference type="NCBI Taxonomy" id="1070528"/>
    <lineage>
        <taxon>unclassified sequences</taxon>
        <taxon>metagenomes</taxon>
        <taxon>organismal metagenomes</taxon>
    </lineage>
</organism>
<sequence>MIHDATNQFDFSSLHLGSPTALAGGSFYTKLNYTVKDEPLYVYTPTCLTKGVSKGYLDFLFTSANPNFIQWMNALEERVQTLLFEKKDQWFVGDDMELEDIQNAFIPLVKVKGDQYMVRGILQGKHFKETIQVYNENEVPIPITDIQENSKIISILDIAGIKFNQKCFQVMIHVRQIMVLKKDTFTNCLIKHKVKEKPEVKIDVLETITLKTPNEVYRTALEKARAMEEEAERAKSIAEELRITYDLEE</sequence>
<accession>A0A6C0HYS0</accession>
<dbReference type="EMBL" id="MN740041">
    <property type="protein sequence ID" value="QHT85297.1"/>
    <property type="molecule type" value="Genomic_DNA"/>
</dbReference>
<feature type="coiled-coil region" evidence="1">
    <location>
        <begin position="214"/>
        <end position="244"/>
    </location>
</feature>
<dbReference type="AlphaFoldDB" id="A0A6C0HYS0"/>
<proteinExistence type="predicted"/>